<evidence type="ECO:0000313" key="13">
    <source>
        <dbReference type="EMBL" id="SHK63525.1"/>
    </source>
</evidence>
<evidence type="ECO:0000256" key="3">
    <source>
        <dbReference type="ARBA" id="ARBA00022448"/>
    </source>
</evidence>
<keyword evidence="7" id="KW-0547">Nucleotide-binding</keyword>
<evidence type="ECO:0000259" key="11">
    <source>
        <dbReference type="PROSITE" id="PS50893"/>
    </source>
</evidence>
<dbReference type="GO" id="GO:0016887">
    <property type="term" value="F:ATP hydrolysis activity"/>
    <property type="evidence" value="ECO:0007669"/>
    <property type="project" value="InterPro"/>
</dbReference>
<dbReference type="GO" id="GO:0005524">
    <property type="term" value="F:ATP binding"/>
    <property type="evidence" value="ECO:0007669"/>
    <property type="project" value="UniProtKB-KW"/>
</dbReference>
<dbReference type="FunFam" id="3.40.50.300:FF:000127">
    <property type="entry name" value="Ribose import ATP-binding protein RbsA"/>
    <property type="match status" value="1"/>
</dbReference>
<keyword evidence="8 13" id="KW-0067">ATP-binding</keyword>
<dbReference type="PATRIC" id="fig|1121328.3.peg.799"/>
<feature type="domain" description="ABC transporter" evidence="11">
    <location>
        <begin position="6"/>
        <end position="242"/>
    </location>
</feature>
<evidence type="ECO:0000256" key="6">
    <source>
        <dbReference type="ARBA" id="ARBA00022737"/>
    </source>
</evidence>
<dbReference type="Proteomes" id="UP000092605">
    <property type="component" value="Unassembled WGS sequence"/>
</dbReference>
<dbReference type="EMBL" id="FRBG01000003">
    <property type="protein sequence ID" value="SHK63525.1"/>
    <property type="molecule type" value="Genomic_DNA"/>
</dbReference>
<keyword evidence="4" id="KW-1003">Cell membrane</keyword>
<dbReference type="SUPFAM" id="SSF52540">
    <property type="entry name" value="P-loop containing nucleoside triphosphate hydrolases"/>
    <property type="match status" value="2"/>
</dbReference>
<evidence type="ECO:0000313" key="15">
    <source>
        <dbReference type="Proteomes" id="UP000323392"/>
    </source>
</evidence>
<dbReference type="GO" id="GO:0005886">
    <property type="term" value="C:plasma membrane"/>
    <property type="evidence" value="ECO:0007669"/>
    <property type="project" value="UniProtKB-SubCell"/>
</dbReference>
<evidence type="ECO:0000256" key="2">
    <source>
        <dbReference type="ARBA" id="ARBA00004533"/>
    </source>
</evidence>
<name>A0A150FQ69_CLOPD</name>
<dbReference type="PROSITE" id="PS50893">
    <property type="entry name" value="ABC_TRANSPORTER_2"/>
    <property type="match status" value="2"/>
</dbReference>
<sequence length="497" mass="55226">MNKPILEMVGISKVFPGVKALDNVNLKLYEGKVMALLGENGAGKSTLMKILSGVYIKDEGEIFYKGEKNEIKGPKDAQEKGIAIIHQELNLIPNMTIGENIFLGREPVDRFGRIDWNKLYKESSYLLEKLGVNRDPKEILGNLSIGEQQMVEIAKALSLDAKIIIMDEPTDALTDKETESLFKVINELKSENKAIVYISHRLKEIFEICDDVTVLRDGKFAGSEKVCNLNEDKIIEMMVGRKLTEQFPKIENEVGNVIFHVKNLTNKYVKDITFSVRNGEILGIAGLMGSGRTELAKTIYGAISKDSGQIYVEGKKVDINSPKSAIENGIVYVCEDRKTQGLILGLSVKENMTISSLDKLQNKMFIINKSKEEDYVKNYIDKMSIKTPSINQIIKNLSGGNQQKVAIAKALMTDPKVLILDEPTRGVDVGAKKEIYDLINQLKKEGKAIIMISSEMPEILGMSDRILVLHQGMISGEFDISNASQEKIMKSAVGMVG</sequence>
<keyword evidence="5" id="KW-0762">Sugar transport</keyword>
<dbReference type="Proteomes" id="UP000323392">
    <property type="component" value="Unassembled WGS sequence"/>
</dbReference>
<evidence type="ECO:0000256" key="7">
    <source>
        <dbReference type="ARBA" id="ARBA00022741"/>
    </source>
</evidence>
<keyword evidence="9" id="KW-1278">Translocase</keyword>
<dbReference type="PANTHER" id="PTHR43790:SF3">
    <property type="entry name" value="D-ALLOSE IMPORT ATP-BINDING PROTEIN ALSA-RELATED"/>
    <property type="match status" value="1"/>
</dbReference>
<evidence type="ECO:0000313" key="14">
    <source>
        <dbReference type="Proteomes" id="UP000092605"/>
    </source>
</evidence>
<evidence type="ECO:0000313" key="12">
    <source>
        <dbReference type="EMBL" id="KXZ39718.1"/>
    </source>
</evidence>
<protein>
    <submittedName>
        <fullName evidence="12">Monosaccharide-transporting ATPase</fullName>
        <ecNumber evidence="12">3.6.3.17</ecNumber>
    </submittedName>
    <submittedName>
        <fullName evidence="13">Ribose transport system ATP-binding protein</fullName>
    </submittedName>
</protein>
<feature type="domain" description="ABC transporter" evidence="11">
    <location>
        <begin position="252"/>
        <end position="496"/>
    </location>
</feature>
<dbReference type="EC" id="3.6.3.17" evidence="12"/>
<keyword evidence="10" id="KW-0472">Membrane</keyword>
<dbReference type="CDD" id="cd03216">
    <property type="entry name" value="ABC_Carb_Monos_I"/>
    <property type="match status" value="1"/>
</dbReference>
<keyword evidence="6" id="KW-0677">Repeat</keyword>
<dbReference type="AlphaFoldDB" id="A0A150FQ69"/>
<dbReference type="SMART" id="SM00382">
    <property type="entry name" value="AAA"/>
    <property type="match status" value="2"/>
</dbReference>
<comment type="subcellular location">
    <subcellularLocation>
        <location evidence="2">Cell inner membrane</location>
    </subcellularLocation>
    <subcellularLocation>
        <location evidence="1">Cell membrane</location>
        <topology evidence="1">Peripheral membrane protein</topology>
    </subcellularLocation>
</comment>
<evidence type="ECO:0000256" key="8">
    <source>
        <dbReference type="ARBA" id="ARBA00022840"/>
    </source>
</evidence>
<dbReference type="InterPro" id="IPR003439">
    <property type="entry name" value="ABC_transporter-like_ATP-bd"/>
</dbReference>
<reference evidence="13 15" key="2">
    <citation type="submission" date="2016-11" db="EMBL/GenBank/DDBJ databases">
        <authorList>
            <person name="Varghese N."/>
            <person name="Submissions S."/>
        </authorList>
    </citation>
    <scope>NUCLEOTIDE SEQUENCE [LARGE SCALE GENOMIC DNA]</scope>
    <source>
        <strain evidence="13 15">DSM 7308</strain>
    </source>
</reference>
<comment type="caution">
    <text evidence="12">The sequence shown here is derived from an EMBL/GenBank/DDBJ whole genome shotgun (WGS) entry which is preliminary data.</text>
</comment>
<keyword evidence="15" id="KW-1185">Reference proteome</keyword>
<dbReference type="PANTHER" id="PTHR43790">
    <property type="entry name" value="CARBOHYDRATE TRANSPORT ATP-BINDING PROTEIN MG119-RELATED"/>
    <property type="match status" value="1"/>
</dbReference>
<accession>A0A150FQ69</accession>
<keyword evidence="3" id="KW-0813">Transport</keyword>
<dbReference type="GO" id="GO:0015749">
    <property type="term" value="P:monosaccharide transmembrane transport"/>
    <property type="evidence" value="ECO:0007669"/>
    <property type="project" value="UniProtKB-ARBA"/>
</dbReference>
<dbReference type="CDD" id="cd03215">
    <property type="entry name" value="ABC_Carb_Monos_II"/>
    <property type="match status" value="1"/>
</dbReference>
<dbReference type="FunFam" id="3.40.50.300:FF:000126">
    <property type="entry name" value="Galactose/methyl galactoside import ATP-binding protein MglA"/>
    <property type="match status" value="1"/>
</dbReference>
<dbReference type="InterPro" id="IPR003593">
    <property type="entry name" value="AAA+_ATPase"/>
</dbReference>
<reference evidence="12 14" key="1">
    <citation type="submission" date="2016-02" db="EMBL/GenBank/DDBJ databases">
        <title>Draft genome sequence for Clostridium paradoxum JW-YL-7.</title>
        <authorList>
            <person name="Utturkar S.M."/>
            <person name="Lancaster A."/>
            <person name="Poole F.L."/>
            <person name="Adams M.W."/>
            <person name="Brown S.D."/>
        </authorList>
    </citation>
    <scope>NUCLEOTIDE SEQUENCE [LARGE SCALE GENOMIC DNA]</scope>
    <source>
        <strain evidence="12 14">JW-YL-7</strain>
    </source>
</reference>
<evidence type="ECO:0000256" key="4">
    <source>
        <dbReference type="ARBA" id="ARBA00022475"/>
    </source>
</evidence>
<dbReference type="PROSITE" id="PS00211">
    <property type="entry name" value="ABC_TRANSPORTER_1"/>
    <property type="match status" value="1"/>
</dbReference>
<gene>
    <name evidence="12" type="ORF">JWYL7_0793</name>
    <name evidence="13" type="ORF">SAMN05661008_00604</name>
</gene>
<dbReference type="Gene3D" id="3.40.50.300">
    <property type="entry name" value="P-loop containing nucleotide triphosphate hydrolases"/>
    <property type="match status" value="2"/>
</dbReference>
<dbReference type="InterPro" id="IPR027417">
    <property type="entry name" value="P-loop_NTPase"/>
</dbReference>
<evidence type="ECO:0000256" key="1">
    <source>
        <dbReference type="ARBA" id="ARBA00004202"/>
    </source>
</evidence>
<dbReference type="Pfam" id="PF00005">
    <property type="entry name" value="ABC_tran"/>
    <property type="match status" value="2"/>
</dbReference>
<proteinExistence type="predicted"/>
<dbReference type="NCBIfam" id="NF008030">
    <property type="entry name" value="PRK10762.1"/>
    <property type="match status" value="1"/>
</dbReference>
<evidence type="ECO:0000256" key="10">
    <source>
        <dbReference type="ARBA" id="ARBA00023136"/>
    </source>
</evidence>
<organism evidence="12 14">
    <name type="scientific">Alkalithermobacter thermoalcaliphilus JW-YL-7 = DSM 7308</name>
    <dbReference type="NCBI Taxonomy" id="1121328"/>
    <lineage>
        <taxon>Bacteria</taxon>
        <taxon>Bacillati</taxon>
        <taxon>Bacillota</taxon>
        <taxon>Clostridia</taxon>
        <taxon>Peptostreptococcales</taxon>
        <taxon>Tepidibacteraceae</taxon>
        <taxon>Alkalithermobacter</taxon>
    </lineage>
</organism>
<dbReference type="OrthoDB" id="9771863at2"/>
<dbReference type="InterPro" id="IPR050107">
    <property type="entry name" value="ABC_carbohydrate_import_ATPase"/>
</dbReference>
<dbReference type="EMBL" id="LSFY01000001">
    <property type="protein sequence ID" value="KXZ39718.1"/>
    <property type="molecule type" value="Genomic_DNA"/>
</dbReference>
<dbReference type="STRING" id="1121328.JWYL7_0793"/>
<keyword evidence="12" id="KW-0378">Hydrolase</keyword>
<evidence type="ECO:0000256" key="9">
    <source>
        <dbReference type="ARBA" id="ARBA00022967"/>
    </source>
</evidence>
<evidence type="ECO:0000256" key="5">
    <source>
        <dbReference type="ARBA" id="ARBA00022597"/>
    </source>
</evidence>
<dbReference type="InterPro" id="IPR017871">
    <property type="entry name" value="ABC_transporter-like_CS"/>
</dbReference>
<dbReference type="RefSeq" id="WP_066069353.1">
    <property type="nucleotide sequence ID" value="NZ_FRBG01000003.1"/>
</dbReference>